<evidence type="ECO:0000256" key="1">
    <source>
        <dbReference type="SAM" id="Phobius"/>
    </source>
</evidence>
<dbReference type="Proteomes" id="UP001497623">
    <property type="component" value="Unassembled WGS sequence"/>
</dbReference>
<keyword evidence="1" id="KW-1133">Transmembrane helix</keyword>
<evidence type="ECO:0000313" key="4">
    <source>
        <dbReference type="Proteomes" id="UP001497623"/>
    </source>
</evidence>
<comment type="caution">
    <text evidence="3">The sequence shown here is derived from an EMBL/GenBank/DDBJ whole genome shotgun (WGS) entry which is preliminary data.</text>
</comment>
<feature type="signal peptide" evidence="2">
    <location>
        <begin position="1"/>
        <end position="20"/>
    </location>
</feature>
<reference evidence="3 4" key="1">
    <citation type="submission" date="2024-05" db="EMBL/GenBank/DDBJ databases">
        <authorList>
            <person name="Wallberg A."/>
        </authorList>
    </citation>
    <scope>NUCLEOTIDE SEQUENCE [LARGE SCALE GENOMIC DNA]</scope>
</reference>
<keyword evidence="1" id="KW-0812">Transmembrane</keyword>
<evidence type="ECO:0000256" key="2">
    <source>
        <dbReference type="SAM" id="SignalP"/>
    </source>
</evidence>
<feature type="transmembrane region" description="Helical" evidence="1">
    <location>
        <begin position="44"/>
        <end position="65"/>
    </location>
</feature>
<name>A0AAV2PPX3_MEGNR</name>
<keyword evidence="1" id="KW-0472">Membrane</keyword>
<evidence type="ECO:0000313" key="3">
    <source>
        <dbReference type="EMBL" id="CAL4062207.1"/>
    </source>
</evidence>
<gene>
    <name evidence="3" type="ORF">MNOR_LOCUS2506</name>
</gene>
<keyword evidence="2" id="KW-0732">Signal</keyword>
<dbReference type="EMBL" id="CAXKWB010000777">
    <property type="protein sequence ID" value="CAL4062207.1"/>
    <property type="molecule type" value="Genomic_DNA"/>
</dbReference>
<keyword evidence="4" id="KW-1185">Reference proteome</keyword>
<protein>
    <submittedName>
        <fullName evidence="3">Uncharacterized protein</fullName>
    </submittedName>
</protein>
<proteinExistence type="predicted"/>
<sequence length="179" mass="18267">MNPLVLAALAVVAFVQVAECILLVSSAGALTLGTLTVSGVTGAGLLAGGAAVGALLLGKAALLAAANNRKRETADCLPFKNAELYFQLAANGDFLSCGRRFVCELEATPKDKLANEEQLLLGLFGSSASAQNGTARGAFVEAGAIGINEGVVGCARAFESCPFDRKTIFLAFQAAQKSQ</sequence>
<dbReference type="AlphaFoldDB" id="A0AAV2PPX3"/>
<accession>A0AAV2PPX3</accession>
<organism evidence="3 4">
    <name type="scientific">Meganyctiphanes norvegica</name>
    <name type="common">Northern krill</name>
    <name type="synonym">Thysanopoda norvegica</name>
    <dbReference type="NCBI Taxonomy" id="48144"/>
    <lineage>
        <taxon>Eukaryota</taxon>
        <taxon>Metazoa</taxon>
        <taxon>Ecdysozoa</taxon>
        <taxon>Arthropoda</taxon>
        <taxon>Crustacea</taxon>
        <taxon>Multicrustacea</taxon>
        <taxon>Malacostraca</taxon>
        <taxon>Eumalacostraca</taxon>
        <taxon>Eucarida</taxon>
        <taxon>Euphausiacea</taxon>
        <taxon>Euphausiidae</taxon>
        <taxon>Meganyctiphanes</taxon>
    </lineage>
</organism>
<feature type="chain" id="PRO_5043976955" evidence="2">
    <location>
        <begin position="21"/>
        <end position="179"/>
    </location>
</feature>